<evidence type="ECO:0000259" key="1">
    <source>
        <dbReference type="Pfam" id="PF00144"/>
    </source>
</evidence>
<dbReference type="SUPFAM" id="SSF56601">
    <property type="entry name" value="beta-lactamase/transpeptidase-like"/>
    <property type="match status" value="1"/>
</dbReference>
<evidence type="ECO:0000313" key="3">
    <source>
        <dbReference type="Proteomes" id="UP001152320"/>
    </source>
</evidence>
<keyword evidence="2" id="KW-0808">Transferase</keyword>
<dbReference type="PANTHER" id="PTHR46825">
    <property type="entry name" value="D-ALANYL-D-ALANINE-CARBOXYPEPTIDASE/ENDOPEPTIDASE AMPH"/>
    <property type="match status" value="1"/>
</dbReference>
<evidence type="ECO:0000313" key="2">
    <source>
        <dbReference type="EMBL" id="KAJ8042106.1"/>
    </source>
</evidence>
<dbReference type="PANTHER" id="PTHR46825:SF9">
    <property type="entry name" value="BETA-LACTAMASE-RELATED DOMAIN-CONTAINING PROTEIN"/>
    <property type="match status" value="1"/>
</dbReference>
<dbReference type="AlphaFoldDB" id="A0A9Q1HEE7"/>
<dbReference type="Pfam" id="PF00144">
    <property type="entry name" value="Beta-lactamase"/>
    <property type="match status" value="1"/>
</dbReference>
<dbReference type="GO" id="GO:0016746">
    <property type="term" value="F:acyltransferase activity"/>
    <property type="evidence" value="ECO:0007669"/>
    <property type="project" value="UniProtKB-KW"/>
</dbReference>
<dbReference type="InterPro" id="IPR012338">
    <property type="entry name" value="Beta-lactam/transpept-like"/>
</dbReference>
<keyword evidence="3" id="KW-1185">Reference proteome</keyword>
<comment type="caution">
    <text evidence="2">The sequence shown here is derived from an EMBL/GenBank/DDBJ whole genome shotgun (WGS) entry which is preliminary data.</text>
</comment>
<gene>
    <name evidence="2" type="ORF">HOLleu_13095</name>
</gene>
<dbReference type="Pfam" id="PF17660">
    <property type="entry name" value="BTRD1"/>
    <property type="match status" value="1"/>
</dbReference>
<sequence length="678" mass="76574">MALWYVKFLGICIALTLIPVNGLAIQWRDQEKSKDIVANEKPSHVTEGLDRNLIEFLTSHHYTGCSVGVAKEDGTVIYTQGYGRTDKGALLKPSSELPVSSISKLITAVGLMKLVEDGSLTLSDFVFGKGGILSSLEPFPSHKAADQRLFDVRIYHLLQHTSGIQSSVSELNEVKLRRGHKVLNISQEMGLTRSMTLQDAIRYSAGQPLLSIPGTRFAYSNLGYAILGKIIEMKSGVPYSQFIKQKVLDPLGMWKTRLQPLNQSTFQRDKGIVDISNSPLLKASLGWHSTVHDILRFMNGLHLGRILEPSSFQTLLNSPPPPVSEHQQNWYGMGVLASNDGSWWQNGDPHTNEVIMYHTGAKKRQETPDKLNWVVLLTGNQHRNLKNDFLRIFGAKQKWPSTSMSVKDCEEVNFTSKCNHIALLNTQVPVDHFKAFSNALLQENYHPTWIDVYHHDGNPEVSSIWHKALGSSKVYHLETEISGPSLRAKMEEFVAQKMFLNLVVPYLTGKQQKYIALFSNESTGYEHFGLETTEDIYEKSVELYSEQLNLTPTTKSVTFQSERKVVSFMFDKTNASSWRTYDAVPLQEMKSLTLEMARYGRTLTYASSYRHLGQIFFSTIFADTGSKGIHIELEVDQSSLKADVERMKGRHFIPTVLASYEKEGNKKFLILWTREHCT</sequence>
<dbReference type="InterPro" id="IPR001466">
    <property type="entry name" value="Beta-lactam-related"/>
</dbReference>
<organism evidence="2 3">
    <name type="scientific">Holothuria leucospilota</name>
    <name type="common">Black long sea cucumber</name>
    <name type="synonym">Mertensiothuria leucospilota</name>
    <dbReference type="NCBI Taxonomy" id="206669"/>
    <lineage>
        <taxon>Eukaryota</taxon>
        <taxon>Metazoa</taxon>
        <taxon>Echinodermata</taxon>
        <taxon>Eleutherozoa</taxon>
        <taxon>Echinozoa</taxon>
        <taxon>Holothuroidea</taxon>
        <taxon>Aspidochirotacea</taxon>
        <taxon>Aspidochirotida</taxon>
        <taxon>Holothuriidae</taxon>
        <taxon>Holothuria</taxon>
    </lineage>
</organism>
<proteinExistence type="predicted"/>
<dbReference type="InterPro" id="IPR050491">
    <property type="entry name" value="AmpC-like"/>
</dbReference>
<protein>
    <submittedName>
        <fullName evidence="2">Acyltransferase mlcH</fullName>
    </submittedName>
</protein>
<dbReference type="EMBL" id="JAIZAY010000005">
    <property type="protein sequence ID" value="KAJ8042106.1"/>
    <property type="molecule type" value="Genomic_DNA"/>
</dbReference>
<dbReference type="Proteomes" id="UP001152320">
    <property type="component" value="Chromosome 5"/>
</dbReference>
<dbReference type="OrthoDB" id="5946976at2759"/>
<keyword evidence="2" id="KW-0012">Acyltransferase</keyword>
<reference evidence="2" key="1">
    <citation type="submission" date="2021-10" db="EMBL/GenBank/DDBJ databases">
        <title>Tropical sea cucumber genome reveals ecological adaptation and Cuvierian tubules defense mechanism.</title>
        <authorList>
            <person name="Chen T."/>
        </authorList>
    </citation>
    <scope>NUCLEOTIDE SEQUENCE</scope>
    <source>
        <strain evidence="2">Nanhai2018</strain>
        <tissue evidence="2">Muscle</tissue>
    </source>
</reference>
<name>A0A9Q1HEE7_HOLLE</name>
<accession>A0A9Q1HEE7</accession>
<dbReference type="Gene3D" id="3.40.710.10">
    <property type="entry name" value="DD-peptidase/beta-lactamase superfamily"/>
    <property type="match status" value="1"/>
</dbReference>
<dbReference type="InterPro" id="IPR049511">
    <property type="entry name" value="PGH-like_rpt"/>
</dbReference>
<feature type="domain" description="Beta-lactamase-related" evidence="1">
    <location>
        <begin position="49"/>
        <end position="360"/>
    </location>
</feature>